<proteinExistence type="predicted"/>
<gene>
    <name evidence="1" type="ORF">PFHG_05343</name>
</gene>
<dbReference type="EMBL" id="CH672243">
    <property type="protein sequence ID" value="KOB63570.1"/>
    <property type="molecule type" value="Genomic_DNA"/>
</dbReference>
<evidence type="ECO:0000313" key="1">
    <source>
        <dbReference type="EMBL" id="KOB63570.1"/>
    </source>
</evidence>
<reference evidence="1 2" key="1">
    <citation type="submission" date="2006-03" db="EMBL/GenBank/DDBJ databases">
        <title>Annotation of Plasmodium falciparum HB3.</title>
        <authorList>
            <consortium name="The Broad Institute Genome Sequencing Platform"/>
            <person name="Volkman S.K."/>
            <person name="Neafsey D.E."/>
            <person name="Dash A.P."/>
            <person name="Chitnis C.E."/>
            <person name="Hartl D.L."/>
            <person name="Young S.K."/>
            <person name="Zeng Q."/>
            <person name="Koehrsen M."/>
            <person name="Alvarado L."/>
            <person name="Berlin A."/>
            <person name="Borenstein D."/>
            <person name="Chapman S.B."/>
            <person name="Chen Z."/>
            <person name="Engels R."/>
            <person name="Freedman E."/>
            <person name="Gellesch M."/>
            <person name="Goldberg J."/>
            <person name="Griggs A."/>
            <person name="Gujja S."/>
            <person name="Heilman E.R."/>
            <person name="Heiman D.I."/>
            <person name="Howarth C."/>
            <person name="Jen D."/>
            <person name="Larson L."/>
            <person name="Mehta T."/>
            <person name="Neiman D."/>
            <person name="Park D."/>
            <person name="Pearson M."/>
            <person name="Roberts A."/>
            <person name="Saif S."/>
            <person name="Shea T."/>
            <person name="Shenoy N."/>
            <person name="Sisk P."/>
            <person name="Stolte C."/>
            <person name="Sykes S."/>
            <person name="Walk T."/>
            <person name="White J."/>
            <person name="Yandava C."/>
            <person name="Haas B."/>
            <person name="Henn M.R."/>
            <person name="Nusbaum C."/>
            <person name="Birren B."/>
        </authorList>
    </citation>
    <scope>NUCLEOTIDE SEQUENCE [LARGE SCALE GENOMIC DNA]</scope>
    <source>
        <strain evidence="1">HB3</strain>
    </source>
</reference>
<name>A0A0L7KKC9_PLAFX</name>
<reference evidence="2" key="2">
    <citation type="submission" date="2006-03" db="EMBL/GenBank/DDBJ databases">
        <title>The genome sequence of the Plasmodium falciparum HB3.</title>
        <authorList>
            <consortium name="The Broad Institute Genome Sequencing Platform"/>
            <person name="Birren B."/>
            <person name="Lander E."/>
            <person name="Galagan J."/>
            <person name="Nusbaum C."/>
            <person name="Devon K."/>
            <person name="Henn M."/>
            <person name="Jaffe D."/>
            <person name="Butler J."/>
            <person name="Alvarez P."/>
            <person name="Gnerre S."/>
            <person name="Grabherr M."/>
            <person name="Kleber M."/>
            <person name="Mauceli E."/>
            <person name="Brockman W."/>
            <person name="MacCallum I.A."/>
            <person name="Rounsley S."/>
            <person name="Young S."/>
            <person name="LaButti K."/>
            <person name="Pushparaj V."/>
            <person name="DeCaprio D."/>
            <person name="Crawford M."/>
            <person name="Koehrsen M."/>
            <person name="Engels R."/>
            <person name="Montgomery P."/>
            <person name="Pearson M."/>
            <person name="Howarth C."/>
            <person name="Larson L."/>
            <person name="Luoma S."/>
            <person name="White J."/>
            <person name="Kodira C."/>
            <person name="Zeng Q."/>
            <person name="Oleary S."/>
            <person name="Yandava C."/>
            <person name="Alvarado L."/>
            <person name="Wirth D."/>
            <person name="Volkman S."/>
            <person name="Hartl D."/>
        </authorList>
    </citation>
    <scope>NUCLEOTIDE SEQUENCE [LARGE SCALE GENOMIC DNA]</scope>
</reference>
<dbReference type="KEGG" id="pfh:PFHG_05343"/>
<dbReference type="Proteomes" id="UP000054289">
    <property type="component" value="Unassembled WGS sequence"/>
</dbReference>
<protein>
    <submittedName>
        <fullName evidence="1">Uncharacterized protein</fullName>
    </submittedName>
</protein>
<accession>A0A0L7KKC9</accession>
<sequence length="77" mass="9396">MNLYHNIYKVNNQRMYQMIIQVEIVQQIPILLPRHVIMLIIIPILPRHVIMWKKNLLLCPYMIEIYIMEKNIVIILI</sequence>
<organism evidence="1 2">
    <name type="scientific">Plasmodium falciparum (isolate HB3)</name>
    <dbReference type="NCBI Taxonomy" id="137071"/>
    <lineage>
        <taxon>Eukaryota</taxon>
        <taxon>Sar</taxon>
        <taxon>Alveolata</taxon>
        <taxon>Apicomplexa</taxon>
        <taxon>Aconoidasida</taxon>
        <taxon>Haemosporida</taxon>
        <taxon>Plasmodiidae</taxon>
        <taxon>Plasmodium</taxon>
        <taxon>Plasmodium (Laverania)</taxon>
    </lineage>
</organism>
<evidence type="ECO:0000313" key="2">
    <source>
        <dbReference type="Proteomes" id="UP000054289"/>
    </source>
</evidence>
<dbReference type="AlphaFoldDB" id="A0A0L7KKC9"/>